<dbReference type="Gene3D" id="2.60.40.1190">
    <property type="match status" value="1"/>
</dbReference>
<dbReference type="InterPro" id="IPR010502">
    <property type="entry name" value="Carb-bd_dom_fam9"/>
</dbReference>
<keyword evidence="3" id="KW-0964">Secreted</keyword>
<keyword evidence="6" id="KW-0106">Calcium</keyword>
<dbReference type="EMBL" id="JACHXJ010000001">
    <property type="protein sequence ID" value="MBB3125415.1"/>
    <property type="molecule type" value="Genomic_DNA"/>
</dbReference>
<dbReference type="Gene3D" id="2.160.20.10">
    <property type="entry name" value="Single-stranded right-handed beta-helix, Pectin lyase-like"/>
    <property type="match status" value="1"/>
</dbReference>
<protein>
    <submittedName>
        <fullName evidence="12">Parallel beta-helix repeat protein</fullName>
    </submittedName>
</protein>
<dbReference type="GO" id="GO:0016052">
    <property type="term" value="P:carbohydrate catabolic process"/>
    <property type="evidence" value="ECO:0007669"/>
    <property type="project" value="InterPro"/>
</dbReference>
<reference evidence="12 13" key="1">
    <citation type="submission" date="2020-08" db="EMBL/GenBank/DDBJ databases">
        <title>Genomic Encyclopedia of Type Strains, Phase III (KMG-III): the genomes of soil and plant-associated and newly described type strains.</title>
        <authorList>
            <person name="Whitman W."/>
        </authorList>
    </citation>
    <scope>NUCLEOTIDE SEQUENCE [LARGE SCALE GENOMIC DNA]</scope>
    <source>
        <strain evidence="12 13">CECT 5831</strain>
    </source>
</reference>
<feature type="domain" description="Bacterial Ig-like" evidence="11">
    <location>
        <begin position="693"/>
        <end position="751"/>
    </location>
</feature>
<dbReference type="GO" id="GO:0046872">
    <property type="term" value="F:metal ion binding"/>
    <property type="evidence" value="ECO:0007669"/>
    <property type="project" value="UniProtKB-KW"/>
</dbReference>
<name>A0A839TF48_9BACL</name>
<comment type="cofactor">
    <cofactor evidence="1">
        <name>Ca(2+)</name>
        <dbReference type="ChEBI" id="CHEBI:29108"/>
    </cofactor>
</comment>
<evidence type="ECO:0000259" key="10">
    <source>
        <dbReference type="Pfam" id="PF06452"/>
    </source>
</evidence>
<dbReference type="InterPro" id="IPR006626">
    <property type="entry name" value="PbH1"/>
</dbReference>
<evidence type="ECO:0000259" key="11">
    <source>
        <dbReference type="Pfam" id="PF07532"/>
    </source>
</evidence>
<dbReference type="GO" id="GO:0005576">
    <property type="term" value="C:extracellular region"/>
    <property type="evidence" value="ECO:0007669"/>
    <property type="project" value="UniProtKB-SubCell"/>
</dbReference>
<evidence type="ECO:0000256" key="8">
    <source>
        <dbReference type="ARBA" id="ARBA00038263"/>
    </source>
</evidence>
<keyword evidence="7" id="KW-0456">Lyase</keyword>
<dbReference type="AlphaFoldDB" id="A0A839TF48"/>
<dbReference type="SMART" id="SM00710">
    <property type="entry name" value="PbH1"/>
    <property type="match status" value="6"/>
</dbReference>
<organism evidence="12 13">
    <name type="scientific">Paenibacillus rhizosphaerae</name>
    <dbReference type="NCBI Taxonomy" id="297318"/>
    <lineage>
        <taxon>Bacteria</taxon>
        <taxon>Bacillati</taxon>
        <taxon>Bacillota</taxon>
        <taxon>Bacilli</taxon>
        <taxon>Bacillales</taxon>
        <taxon>Paenibacillaceae</taxon>
        <taxon>Paenibacillus</taxon>
    </lineage>
</organism>
<comment type="subcellular location">
    <subcellularLocation>
        <location evidence="2">Secreted</location>
    </subcellularLocation>
</comment>
<comment type="similarity">
    <text evidence="8">Belongs to the polysaccharide lyase 9 family.</text>
</comment>
<evidence type="ECO:0000313" key="13">
    <source>
        <dbReference type="Proteomes" id="UP000517523"/>
    </source>
</evidence>
<dbReference type="PANTHER" id="PTHR40088:SF1">
    <property type="entry name" value="PECTATE LYASE PEL9"/>
    <property type="match status" value="1"/>
</dbReference>
<dbReference type="InterPro" id="IPR022441">
    <property type="entry name" value="Para_beta_helix_rpt-2"/>
</dbReference>
<dbReference type="GO" id="GO:0004553">
    <property type="term" value="F:hydrolase activity, hydrolyzing O-glycosyl compounds"/>
    <property type="evidence" value="ECO:0007669"/>
    <property type="project" value="InterPro"/>
</dbReference>
<dbReference type="InterPro" id="IPR059226">
    <property type="entry name" value="Choice_anch_Q_dom"/>
</dbReference>
<proteinExistence type="inferred from homology"/>
<feature type="signal peptide" evidence="9">
    <location>
        <begin position="1"/>
        <end position="26"/>
    </location>
</feature>
<dbReference type="InterPro" id="IPR011050">
    <property type="entry name" value="Pectin_lyase_fold/virulence"/>
</dbReference>
<accession>A0A839TF48</accession>
<evidence type="ECO:0000256" key="2">
    <source>
        <dbReference type="ARBA" id="ARBA00004613"/>
    </source>
</evidence>
<dbReference type="RefSeq" id="WP_246426382.1">
    <property type="nucleotide sequence ID" value="NZ_JACHXJ010000001.1"/>
</dbReference>
<feature type="domain" description="Carbohydrate-binding" evidence="10">
    <location>
        <begin position="509"/>
        <end position="686"/>
    </location>
</feature>
<dbReference type="PANTHER" id="PTHR40088">
    <property type="entry name" value="PECTATE LYASE (EUROFUNG)"/>
    <property type="match status" value="1"/>
</dbReference>
<evidence type="ECO:0000313" key="12">
    <source>
        <dbReference type="EMBL" id="MBB3125415.1"/>
    </source>
</evidence>
<gene>
    <name evidence="12" type="ORF">FHS19_000069</name>
</gene>
<evidence type="ECO:0000256" key="3">
    <source>
        <dbReference type="ARBA" id="ARBA00022525"/>
    </source>
</evidence>
<evidence type="ECO:0000256" key="4">
    <source>
        <dbReference type="ARBA" id="ARBA00022723"/>
    </source>
</evidence>
<dbReference type="GO" id="GO:0030246">
    <property type="term" value="F:carbohydrate binding"/>
    <property type="evidence" value="ECO:0007669"/>
    <property type="project" value="InterPro"/>
</dbReference>
<evidence type="ECO:0000256" key="9">
    <source>
        <dbReference type="SAM" id="SignalP"/>
    </source>
</evidence>
<dbReference type="InterPro" id="IPR011081">
    <property type="entry name" value="Big_4"/>
</dbReference>
<feature type="chain" id="PRO_5038823352" evidence="9">
    <location>
        <begin position="27"/>
        <end position="966"/>
    </location>
</feature>
<dbReference type="InterPro" id="IPR052052">
    <property type="entry name" value="Polysaccharide_Lyase_9"/>
</dbReference>
<comment type="caution">
    <text evidence="12">The sequence shown here is derived from an EMBL/GenBank/DDBJ whole genome shotgun (WGS) entry which is preliminary data.</text>
</comment>
<dbReference type="SUPFAM" id="SSF49344">
    <property type="entry name" value="CBD9-like"/>
    <property type="match status" value="1"/>
</dbReference>
<dbReference type="NCBIfam" id="TIGR03804">
    <property type="entry name" value="para_beta_helix"/>
    <property type="match status" value="1"/>
</dbReference>
<evidence type="ECO:0000256" key="5">
    <source>
        <dbReference type="ARBA" id="ARBA00022729"/>
    </source>
</evidence>
<evidence type="ECO:0000256" key="1">
    <source>
        <dbReference type="ARBA" id="ARBA00001913"/>
    </source>
</evidence>
<keyword evidence="5 9" id="KW-0732">Signal</keyword>
<dbReference type="InterPro" id="IPR012334">
    <property type="entry name" value="Pectin_lyas_fold"/>
</dbReference>
<evidence type="ECO:0000256" key="6">
    <source>
        <dbReference type="ARBA" id="ARBA00022837"/>
    </source>
</evidence>
<dbReference type="NCBIfam" id="NF041518">
    <property type="entry name" value="choice_anch_Q"/>
    <property type="match status" value="1"/>
</dbReference>
<keyword evidence="4" id="KW-0479">Metal-binding</keyword>
<dbReference type="SUPFAM" id="SSF51126">
    <property type="entry name" value="Pectin lyase-like"/>
    <property type="match status" value="1"/>
</dbReference>
<dbReference type="GO" id="GO:0016837">
    <property type="term" value="F:carbon-oxygen lyase activity, acting on polysaccharides"/>
    <property type="evidence" value="ECO:0007669"/>
    <property type="project" value="TreeGrafter"/>
</dbReference>
<dbReference type="Proteomes" id="UP000517523">
    <property type="component" value="Unassembled WGS sequence"/>
</dbReference>
<evidence type="ECO:0000256" key="7">
    <source>
        <dbReference type="ARBA" id="ARBA00023239"/>
    </source>
</evidence>
<sequence length="966" mass="104636">MKSLKFFKKMNVWVLMLSLVLPAFFAAIVPAAKADASDGTLHEAEASAGVNTALQTASDPVNYYVSPTGLDTNNGLTETTAFKTINKAASVTNPGDTVNIMPGTYSPTNDANDFVAITRSGDQDPSTGIEHYITYKAYDPSNKPKLLLPPNIKGVWDMIDVNANYIIIDSLEIEGNNLNLTLAEGEANYASKVAGGKDWSTYAKTNTNGISLHGHHIIVKNSHIHHMAGGGVGGGGDYITVENNDIHSNSWYTFYATSGISFMNDTDIDSNITDYKIIVRNNRVYDNETKVKWEKTKGYSDGNGIIFDVDETYKGKKLVVNNIVYNNGGGGIHIYRSHNVHVINNTIYHNSRSPNLAYPNMDVQSGDNAVFLNNVSVARDEAGEYANGNSGFNNLFANNLYSGNTRFLGMNERVLDPKFVSETEAAYDFHLQADSPAIDYGTRTLAPSMDIEGNLRPYEGAGSNARVDIGAYESAFNNPAFLVDDAVQITEPTPEVPKEATATKGTPAIDGQIDDLWSAAKSFEPLYVSDPTKEAPEATVRLLWDEHHLYVLAEVKDTNLNASGGNLWEHDSMEFFVDENDAKTTSFQADDRHYRVNYLNLKSGGTNVTPDIFTSAARVVEGGYIIEAALPLKTISGTVGSVIGFDAGASDDSNYDGIRDNATMWSNRRLNSYASTQWYGNVTFVEAPSITNITPITVNTTVGTAPVLPSVVTAEYSNQSTSNVNVTWDTMDPSRYANEGSFSVNGTVEGTDIKAVATITVRAVPPVLEGSTLKVTPILTGTAAKAEITEQLLQQLLAETPSDGTGKKLATIEVEQVAGAESYVTGLPAPLFKEGTGINRLAIQTALSNITVPDNMFEKKDIAGASNVEINMTVADASILKKEQKVKVGNKTLLKLTALVDGQRLEWKNNQAPVLVSIHYQPTPEELKKPEHITIYYIDGVGKTVKETSGKYDAVTGKLTFAITTM</sequence>
<dbReference type="Pfam" id="PF07532">
    <property type="entry name" value="Big_4"/>
    <property type="match status" value="1"/>
</dbReference>
<dbReference type="Pfam" id="PF06452">
    <property type="entry name" value="CBM9_1"/>
    <property type="match status" value="1"/>
</dbReference>